<dbReference type="Proteomes" id="UP000295573">
    <property type="component" value="Unassembled WGS sequence"/>
</dbReference>
<gene>
    <name evidence="1" type="ORF">EV646_11376</name>
</gene>
<evidence type="ECO:0000313" key="2">
    <source>
        <dbReference type="Proteomes" id="UP000295573"/>
    </source>
</evidence>
<comment type="caution">
    <text evidence="1">The sequence shown here is derived from an EMBL/GenBank/DDBJ whole genome shotgun (WGS) entry which is preliminary data.</text>
</comment>
<proteinExistence type="predicted"/>
<sequence>MGNGAAQVLNVVEFAKPALDGFSKTCDAAADDR</sequence>
<accession>A0A4R2ID08</accession>
<name>A0A4R2ID08_9ACTN</name>
<protein>
    <submittedName>
        <fullName evidence="1">Uncharacterized protein</fullName>
    </submittedName>
</protein>
<keyword evidence="2" id="KW-1185">Reference proteome</keyword>
<reference evidence="1 2" key="1">
    <citation type="journal article" date="2015" name="Stand. Genomic Sci.">
        <title>Genomic Encyclopedia of Bacterial and Archaeal Type Strains, Phase III: the genomes of soil and plant-associated and newly described type strains.</title>
        <authorList>
            <person name="Whitman W.B."/>
            <person name="Woyke T."/>
            <person name="Klenk H.P."/>
            <person name="Zhou Y."/>
            <person name="Lilburn T.G."/>
            <person name="Beck B.J."/>
            <person name="De Vos P."/>
            <person name="Vandamme P."/>
            <person name="Eisen J.A."/>
            <person name="Garrity G."/>
            <person name="Hugenholtz P."/>
            <person name="Kyrpides N.C."/>
        </authorList>
    </citation>
    <scope>NUCLEOTIDE SEQUENCE [LARGE SCALE GENOMIC DNA]</scope>
    <source>
        <strain evidence="1 2">VKM Ac-2541</strain>
    </source>
</reference>
<organism evidence="1 2">
    <name type="scientific">Kribbella antiqua</name>
    <dbReference type="NCBI Taxonomy" id="2512217"/>
    <lineage>
        <taxon>Bacteria</taxon>
        <taxon>Bacillati</taxon>
        <taxon>Actinomycetota</taxon>
        <taxon>Actinomycetes</taxon>
        <taxon>Propionibacteriales</taxon>
        <taxon>Kribbellaceae</taxon>
        <taxon>Kribbella</taxon>
    </lineage>
</organism>
<evidence type="ECO:0000313" key="1">
    <source>
        <dbReference type="EMBL" id="TCO42454.1"/>
    </source>
</evidence>
<dbReference type="EMBL" id="SLWR01000013">
    <property type="protein sequence ID" value="TCO42454.1"/>
    <property type="molecule type" value="Genomic_DNA"/>
</dbReference>
<dbReference type="AlphaFoldDB" id="A0A4R2ID08"/>